<comment type="subcellular location">
    <subcellularLocation>
        <location evidence="1">Golgi apparatus membrane</location>
        <topology evidence="1">Peripheral membrane protein</topology>
    </subcellularLocation>
</comment>
<gene>
    <name evidence="9" type="ORF">MG3_02075</name>
</gene>
<dbReference type="EMBL" id="AJIX01000013">
    <property type="protein sequence ID" value="KGR13645.1"/>
    <property type="molecule type" value="Genomic_DNA"/>
</dbReference>
<name>A0AB34PV94_CANAX</name>
<evidence type="ECO:0000313" key="9">
    <source>
        <dbReference type="EMBL" id="KGR13645.1"/>
    </source>
</evidence>
<dbReference type="PANTHER" id="PTHR21311:SF0">
    <property type="entry name" value="CONSERVED OLIGOMERIC GOLGI COMPLEX SUBUNIT 8"/>
    <property type="match status" value="1"/>
</dbReference>
<evidence type="ECO:0000256" key="3">
    <source>
        <dbReference type="ARBA" id="ARBA00020983"/>
    </source>
</evidence>
<dbReference type="GO" id="GO:0006891">
    <property type="term" value="P:intra-Golgi vesicle-mediated transport"/>
    <property type="evidence" value="ECO:0007669"/>
    <property type="project" value="TreeGrafter"/>
</dbReference>
<comment type="similarity">
    <text evidence="2">Belongs to the COG8 family.</text>
</comment>
<evidence type="ECO:0000256" key="5">
    <source>
        <dbReference type="ARBA" id="ARBA00022927"/>
    </source>
</evidence>
<dbReference type="AlphaFoldDB" id="A0AB34PV94"/>
<dbReference type="GO" id="GO:0017119">
    <property type="term" value="C:Golgi transport complex"/>
    <property type="evidence" value="ECO:0007669"/>
    <property type="project" value="InterPro"/>
</dbReference>
<sequence>MSSLLLETLQEGLEDEYVQLLNSDSSFAQDAEKYLQELLVNDDLLSTDPYTTASGDSSYHKKTLTEEIAELDMSQHEINNKLSTITNSNRDLIIDISNDLQFINHQITKEYNQNTENLVKSITGDFRIDSSTSNYFNLKTNISINNTILNNIDSVLDILELPTLCKLCILQGNYQESLEISTYIQSLMIRYPKITLFKTINEQIDYELKVMIKGLIKLLNTNLKQNHILKIFQILHKLFDNNNNNNNNNDNNYENWDIDNESILITIFLNSRFKFIINEISSLKPLIKFNKLTYLKRYIEIYREFMFNSLSIYNIIFKNKTHNQNQQQQKQIIIINQFIQSLVKLLCQEFKHYLPDIKSKKIDHSIESEFELKSSIDGLILQLIYLCRSLTGFGLDFEPIILLELVNDDLIPESDWLRNLSKVKIKNR</sequence>
<evidence type="ECO:0000256" key="8">
    <source>
        <dbReference type="ARBA" id="ARBA00031347"/>
    </source>
</evidence>
<evidence type="ECO:0000256" key="1">
    <source>
        <dbReference type="ARBA" id="ARBA00004395"/>
    </source>
</evidence>
<reference evidence="9 10" key="1">
    <citation type="submission" date="2013-12" db="EMBL/GenBank/DDBJ databases">
        <title>The Genome Sequence of Candida albicans P78048.</title>
        <authorList>
            <consortium name="The Broad Institute Genome Sequencing Platform"/>
            <consortium name="The Broad Institute Genome Sequencing Center for Infectious Disease"/>
            <person name="Cuomo C."/>
            <person name="Bennett R."/>
            <person name="Hirakawa M."/>
            <person name="Noverr M."/>
            <person name="Mitchell A."/>
            <person name="Young S.K."/>
            <person name="Zeng Q."/>
            <person name="Gargeya S."/>
            <person name="Fitzgerald M."/>
            <person name="Abouelleil A."/>
            <person name="Alvarado L."/>
            <person name="Berlin A.M."/>
            <person name="Chapman S.B."/>
            <person name="Dewar J."/>
            <person name="Goldberg J."/>
            <person name="Griggs A."/>
            <person name="Gujja S."/>
            <person name="Hansen M."/>
            <person name="Howarth C."/>
            <person name="Imamovic A."/>
            <person name="Larimer J."/>
            <person name="McCowan C."/>
            <person name="Murphy C."/>
            <person name="Pearson M."/>
            <person name="Priest M."/>
            <person name="Roberts A."/>
            <person name="Saif S."/>
            <person name="Shea T."/>
            <person name="Sykes S."/>
            <person name="Wortman J."/>
            <person name="Nusbaum C."/>
            <person name="Birren B."/>
        </authorList>
    </citation>
    <scope>NUCLEOTIDE SEQUENCE [LARGE SCALE GENOMIC DNA]</scope>
    <source>
        <strain evidence="9 10">P78048</strain>
    </source>
</reference>
<evidence type="ECO:0000256" key="6">
    <source>
        <dbReference type="ARBA" id="ARBA00023034"/>
    </source>
</evidence>
<proteinExistence type="inferred from homology"/>
<keyword evidence="4" id="KW-0813">Transport</keyword>
<dbReference type="GO" id="GO:0000139">
    <property type="term" value="C:Golgi membrane"/>
    <property type="evidence" value="ECO:0007669"/>
    <property type="project" value="UniProtKB-SubCell"/>
</dbReference>
<dbReference type="Pfam" id="PF04124">
    <property type="entry name" value="Dor1"/>
    <property type="match status" value="2"/>
</dbReference>
<evidence type="ECO:0000256" key="7">
    <source>
        <dbReference type="ARBA" id="ARBA00023136"/>
    </source>
</evidence>
<keyword evidence="7" id="KW-0472">Membrane</keyword>
<dbReference type="GO" id="GO:0032258">
    <property type="term" value="P:cytoplasm to vacuole targeting by the Cvt pathway"/>
    <property type="evidence" value="ECO:0007669"/>
    <property type="project" value="TreeGrafter"/>
</dbReference>
<evidence type="ECO:0000256" key="4">
    <source>
        <dbReference type="ARBA" id="ARBA00022448"/>
    </source>
</evidence>
<organism evidence="9 10">
    <name type="scientific">Candida albicans P78048</name>
    <dbReference type="NCBI Taxonomy" id="1094989"/>
    <lineage>
        <taxon>Eukaryota</taxon>
        <taxon>Fungi</taxon>
        <taxon>Dikarya</taxon>
        <taxon>Ascomycota</taxon>
        <taxon>Saccharomycotina</taxon>
        <taxon>Pichiomycetes</taxon>
        <taxon>Debaryomycetaceae</taxon>
        <taxon>Candida/Lodderomyces clade</taxon>
        <taxon>Candida</taxon>
    </lineage>
</organism>
<keyword evidence="6" id="KW-0333">Golgi apparatus</keyword>
<dbReference type="InterPro" id="IPR007255">
    <property type="entry name" value="COG8"/>
</dbReference>
<evidence type="ECO:0000313" key="10">
    <source>
        <dbReference type="Proteomes" id="UP000030161"/>
    </source>
</evidence>
<evidence type="ECO:0000256" key="2">
    <source>
        <dbReference type="ARBA" id="ARBA00006419"/>
    </source>
</evidence>
<keyword evidence="5" id="KW-0653">Protein transport</keyword>
<accession>A0AB34PV94</accession>
<protein>
    <recommendedName>
        <fullName evidence="3">Conserved oligomeric Golgi complex subunit 8</fullName>
    </recommendedName>
    <alternativeName>
        <fullName evidence="8">Component of oligomeric Golgi complex 8</fullName>
    </alternativeName>
</protein>
<comment type="caution">
    <text evidence="9">The sequence shown here is derived from an EMBL/GenBank/DDBJ whole genome shotgun (WGS) entry which is preliminary data.</text>
</comment>
<dbReference type="PANTHER" id="PTHR21311">
    <property type="entry name" value="CONSERVED OLIGOMERIC GOLGI COMPLEX COMPONENT 8"/>
    <property type="match status" value="1"/>
</dbReference>
<dbReference type="Proteomes" id="UP000030161">
    <property type="component" value="Unassembled WGS sequence"/>
</dbReference>